<dbReference type="AlphaFoldDB" id="A0A382D442"/>
<evidence type="ECO:0000313" key="1">
    <source>
        <dbReference type="EMBL" id="SVB32323.1"/>
    </source>
</evidence>
<dbReference type="EMBL" id="UINC01037197">
    <property type="protein sequence ID" value="SVB32323.1"/>
    <property type="molecule type" value="Genomic_DNA"/>
</dbReference>
<name>A0A382D442_9ZZZZ</name>
<gene>
    <name evidence="1" type="ORF">METZ01_LOCUS185177</name>
</gene>
<protein>
    <submittedName>
        <fullName evidence="1">Uncharacterized protein</fullName>
    </submittedName>
</protein>
<sequence>MRELLGSSSAGIYFLKKRGADRNRTDDLRVTTAPNSHHLFIRV</sequence>
<accession>A0A382D442</accession>
<reference evidence="1" key="1">
    <citation type="submission" date="2018-05" db="EMBL/GenBank/DDBJ databases">
        <authorList>
            <person name="Lanie J.A."/>
            <person name="Ng W.-L."/>
            <person name="Kazmierczak K.M."/>
            <person name="Andrzejewski T.M."/>
            <person name="Davidsen T.M."/>
            <person name="Wayne K.J."/>
            <person name="Tettelin H."/>
            <person name="Glass J.I."/>
            <person name="Rusch D."/>
            <person name="Podicherti R."/>
            <person name="Tsui H.-C.T."/>
            <person name="Winkler M.E."/>
        </authorList>
    </citation>
    <scope>NUCLEOTIDE SEQUENCE</scope>
</reference>
<proteinExistence type="predicted"/>
<organism evidence="1">
    <name type="scientific">marine metagenome</name>
    <dbReference type="NCBI Taxonomy" id="408172"/>
    <lineage>
        <taxon>unclassified sequences</taxon>
        <taxon>metagenomes</taxon>
        <taxon>ecological metagenomes</taxon>
    </lineage>
</organism>